<organism evidence="1 2">
    <name type="scientific">Ambrosiozyma monospora</name>
    <name type="common">Yeast</name>
    <name type="synonym">Endomycopsis monosporus</name>
    <dbReference type="NCBI Taxonomy" id="43982"/>
    <lineage>
        <taxon>Eukaryota</taxon>
        <taxon>Fungi</taxon>
        <taxon>Dikarya</taxon>
        <taxon>Ascomycota</taxon>
        <taxon>Saccharomycotina</taxon>
        <taxon>Pichiomycetes</taxon>
        <taxon>Pichiales</taxon>
        <taxon>Pichiaceae</taxon>
        <taxon>Ambrosiozyma</taxon>
    </lineage>
</organism>
<comment type="caution">
    <text evidence="1">The sequence shown here is derived from an EMBL/GenBank/DDBJ whole genome shotgun (WGS) entry which is preliminary data.</text>
</comment>
<accession>A0ACB5U7D6</accession>
<dbReference type="EMBL" id="BSXS01012995">
    <property type="protein sequence ID" value="GMF03380.1"/>
    <property type="molecule type" value="Genomic_DNA"/>
</dbReference>
<keyword evidence="2" id="KW-1185">Reference proteome</keyword>
<protein>
    <submittedName>
        <fullName evidence="1">Unnamed protein product</fullName>
    </submittedName>
</protein>
<evidence type="ECO:0000313" key="2">
    <source>
        <dbReference type="Proteomes" id="UP001165064"/>
    </source>
</evidence>
<name>A0ACB5U7D6_AMBMO</name>
<proteinExistence type="predicted"/>
<gene>
    <name evidence="1" type="ORF">Amon02_001176400</name>
</gene>
<reference evidence="1" key="1">
    <citation type="submission" date="2023-04" db="EMBL/GenBank/DDBJ databases">
        <title>Ambrosiozyma monospora NBRC 10751.</title>
        <authorList>
            <person name="Ichikawa N."/>
            <person name="Sato H."/>
            <person name="Tonouchi N."/>
        </authorList>
    </citation>
    <scope>NUCLEOTIDE SEQUENCE</scope>
    <source>
        <strain evidence="1">NBRC 10751</strain>
    </source>
</reference>
<evidence type="ECO:0000313" key="1">
    <source>
        <dbReference type="EMBL" id="GMF03380.1"/>
    </source>
</evidence>
<dbReference type="Proteomes" id="UP001165064">
    <property type="component" value="Unassembled WGS sequence"/>
</dbReference>
<sequence length="99" mass="11267">MNFVISLCRDVAHSELDDQTSLKMDADLIFFQRFIFAAVEIFELPLISELEVGHVTLSVYFTQKVLGFSVFAYWSDPDSAPHGQPYLPKIQHGDNTNDK</sequence>